<keyword evidence="3" id="KW-1185">Reference proteome</keyword>
<reference evidence="2 3" key="1">
    <citation type="submission" date="2019-10" db="EMBL/GenBank/DDBJ databases">
        <authorList>
            <person name="Palmer J.M."/>
        </authorList>
    </citation>
    <scope>NUCLEOTIDE SEQUENCE [LARGE SCALE GENOMIC DNA]</scope>
    <source>
        <strain evidence="2 3">TWF696</strain>
    </source>
</reference>
<evidence type="ECO:0000313" key="3">
    <source>
        <dbReference type="Proteomes" id="UP001375240"/>
    </source>
</evidence>
<dbReference type="Proteomes" id="UP001375240">
    <property type="component" value="Unassembled WGS sequence"/>
</dbReference>
<name>A0AAV9U756_9PEZI</name>
<evidence type="ECO:0000313" key="2">
    <source>
        <dbReference type="EMBL" id="KAK6336485.1"/>
    </source>
</evidence>
<sequence>MSDQHHHDPTSHGRGGAGNIAPDDTQYADGGIVHESHPTGTYTTGRGGEGNVGHGGTKPDGHDVVPDNAQREAPHPAEGHGVSFGRGGEGNIATTEGDKNTSGAHEGLADKLKHKLFDHMHKK</sequence>
<dbReference type="InterPro" id="IPR053203">
    <property type="entry name" value="Cisplatin_resist-associated"/>
</dbReference>
<dbReference type="AlphaFoldDB" id="A0AAV9U756"/>
<evidence type="ECO:0000256" key="1">
    <source>
        <dbReference type="SAM" id="MobiDB-lite"/>
    </source>
</evidence>
<comment type="caution">
    <text evidence="2">The sequence shown here is derived from an EMBL/GenBank/DDBJ whole genome shotgun (WGS) entry which is preliminary data.</text>
</comment>
<feature type="compositionally biased region" description="Basic and acidic residues" evidence="1">
    <location>
        <begin position="57"/>
        <end position="78"/>
    </location>
</feature>
<dbReference type="Pfam" id="PF12223">
    <property type="entry name" value="DUF3602"/>
    <property type="match status" value="1"/>
</dbReference>
<accession>A0AAV9U756</accession>
<feature type="region of interest" description="Disordered" evidence="1">
    <location>
        <begin position="1"/>
        <end position="107"/>
    </location>
</feature>
<organism evidence="2 3">
    <name type="scientific">Orbilia brochopaga</name>
    <dbReference type="NCBI Taxonomy" id="3140254"/>
    <lineage>
        <taxon>Eukaryota</taxon>
        <taxon>Fungi</taxon>
        <taxon>Dikarya</taxon>
        <taxon>Ascomycota</taxon>
        <taxon>Pezizomycotina</taxon>
        <taxon>Orbiliomycetes</taxon>
        <taxon>Orbiliales</taxon>
        <taxon>Orbiliaceae</taxon>
        <taxon>Orbilia</taxon>
    </lineage>
</organism>
<dbReference type="PANTHER" id="PTHR34693:SF3">
    <property type="match status" value="1"/>
</dbReference>
<feature type="compositionally biased region" description="Basic and acidic residues" evidence="1">
    <location>
        <begin position="1"/>
        <end position="11"/>
    </location>
</feature>
<dbReference type="EMBL" id="JAVHNQ010000011">
    <property type="protein sequence ID" value="KAK6336485.1"/>
    <property type="molecule type" value="Genomic_DNA"/>
</dbReference>
<protein>
    <recommendedName>
        <fullName evidence="4">Dehydrin</fullName>
    </recommendedName>
</protein>
<feature type="compositionally biased region" description="Gly residues" evidence="1">
    <location>
        <begin position="45"/>
        <end position="56"/>
    </location>
</feature>
<evidence type="ECO:0008006" key="4">
    <source>
        <dbReference type="Google" id="ProtNLM"/>
    </source>
</evidence>
<dbReference type="InterPro" id="IPR022024">
    <property type="entry name" value="DUF3602"/>
</dbReference>
<proteinExistence type="predicted"/>
<dbReference type="PANTHER" id="PTHR34693">
    <property type="entry name" value="PROTEIN PAR32"/>
    <property type="match status" value="1"/>
</dbReference>
<gene>
    <name evidence="2" type="ORF">TWF696_002035</name>
</gene>